<comment type="caution">
    <text evidence="1">The sequence shown here is derived from an EMBL/GenBank/DDBJ whole genome shotgun (WGS) entry which is preliminary data.</text>
</comment>
<reference evidence="1 2" key="1">
    <citation type="journal article" date="2022" name="Hortic Res">
        <title>A haplotype resolved chromosomal level avocado genome allows analysis of novel avocado genes.</title>
        <authorList>
            <person name="Nath O."/>
            <person name="Fletcher S.J."/>
            <person name="Hayward A."/>
            <person name="Shaw L.M."/>
            <person name="Masouleh A.K."/>
            <person name="Furtado A."/>
            <person name="Henry R.J."/>
            <person name="Mitter N."/>
        </authorList>
    </citation>
    <scope>NUCLEOTIDE SEQUENCE [LARGE SCALE GENOMIC DNA]</scope>
    <source>
        <strain evidence="2">cv. Hass</strain>
    </source>
</reference>
<dbReference type="EMBL" id="CM056814">
    <property type="protein sequence ID" value="KAJ8627756.1"/>
    <property type="molecule type" value="Genomic_DNA"/>
</dbReference>
<keyword evidence="2" id="KW-1185">Reference proteome</keyword>
<dbReference type="Proteomes" id="UP001234297">
    <property type="component" value="Chromosome 6"/>
</dbReference>
<proteinExistence type="predicted"/>
<name>A0ACC2L3K7_PERAE</name>
<organism evidence="1 2">
    <name type="scientific">Persea americana</name>
    <name type="common">Avocado</name>
    <dbReference type="NCBI Taxonomy" id="3435"/>
    <lineage>
        <taxon>Eukaryota</taxon>
        <taxon>Viridiplantae</taxon>
        <taxon>Streptophyta</taxon>
        <taxon>Embryophyta</taxon>
        <taxon>Tracheophyta</taxon>
        <taxon>Spermatophyta</taxon>
        <taxon>Magnoliopsida</taxon>
        <taxon>Magnoliidae</taxon>
        <taxon>Laurales</taxon>
        <taxon>Lauraceae</taxon>
        <taxon>Persea</taxon>
    </lineage>
</organism>
<sequence>MKSVCQYQLPFGKKRLAQFSYFWDESALSSSWDLQVYAHKSFATKSALDPFAKTPSSVSSTGSRSICEKPLQRLFFLPPPLLQSSIKIHKICQTGPWSLKSQVERKWRRA</sequence>
<protein>
    <submittedName>
        <fullName evidence="1">Uncharacterized protein</fullName>
    </submittedName>
</protein>
<evidence type="ECO:0000313" key="1">
    <source>
        <dbReference type="EMBL" id="KAJ8627756.1"/>
    </source>
</evidence>
<accession>A0ACC2L3K7</accession>
<evidence type="ECO:0000313" key="2">
    <source>
        <dbReference type="Proteomes" id="UP001234297"/>
    </source>
</evidence>
<gene>
    <name evidence="1" type="ORF">MRB53_021063</name>
</gene>